<evidence type="ECO:0008006" key="2">
    <source>
        <dbReference type="Google" id="ProtNLM"/>
    </source>
</evidence>
<dbReference type="AlphaFoldDB" id="A0AAU8D0L0"/>
<keyword evidence="1" id="KW-0614">Plasmid</keyword>
<dbReference type="SUPFAM" id="SSF55961">
    <property type="entry name" value="Bet v1-like"/>
    <property type="match status" value="1"/>
</dbReference>
<sequence>MSDAAKTHATIRSATKTVRIACDPRVAFEFLADLGNWPRWAVVNVISTSRSNDPDWWDMVTPHGAARLRMRADARHGILDHDFVDPQTNWTVPARVIANGEGAEFMITFFQPPGFTDAFFDEQIKLVDIELAKLKELLEAAT</sequence>
<protein>
    <recommendedName>
        <fullName evidence="2">Polyketide cyclase</fullName>
    </recommendedName>
</protein>
<dbReference type="EMBL" id="CP159256">
    <property type="protein sequence ID" value="XCG52562.1"/>
    <property type="molecule type" value="Genomic_DNA"/>
</dbReference>
<dbReference type="RefSeq" id="WP_353646765.1">
    <property type="nucleotide sequence ID" value="NZ_CP159256.1"/>
</dbReference>
<reference evidence="1" key="1">
    <citation type="submission" date="2024-06" db="EMBL/GenBank/DDBJ databases">
        <title>Mesorhizobium karijinii sp. nov., a symbiont of the iconic Swainsona formosa from arid Australia.</title>
        <authorList>
            <person name="Hill Y.J."/>
            <person name="Watkin E.L.J."/>
            <person name="O'Hara G.W."/>
            <person name="Terpolilli J."/>
            <person name="Tye M.L."/>
            <person name="Kohlmeier M.G."/>
        </authorList>
    </citation>
    <scope>NUCLEOTIDE SEQUENCE</scope>
    <source>
        <strain evidence="1">WSM2240</strain>
        <plasmid evidence="1">pMk2240A</plasmid>
    </source>
</reference>
<proteinExistence type="predicted"/>
<dbReference type="InterPro" id="IPR023393">
    <property type="entry name" value="START-like_dom_sf"/>
</dbReference>
<evidence type="ECO:0000313" key="1">
    <source>
        <dbReference type="EMBL" id="XCG52562.1"/>
    </source>
</evidence>
<organism evidence="1">
    <name type="scientific">Mesorhizobium sp. WSM2240</name>
    <dbReference type="NCBI Taxonomy" id="3228851"/>
    <lineage>
        <taxon>Bacteria</taxon>
        <taxon>Pseudomonadati</taxon>
        <taxon>Pseudomonadota</taxon>
        <taxon>Alphaproteobacteria</taxon>
        <taxon>Hyphomicrobiales</taxon>
        <taxon>Phyllobacteriaceae</taxon>
        <taxon>Mesorhizobium</taxon>
    </lineage>
</organism>
<dbReference type="Gene3D" id="3.30.530.20">
    <property type="match status" value="1"/>
</dbReference>
<geneLocation type="plasmid" evidence="1">
    <name>pMk2240A</name>
</geneLocation>
<accession>A0AAU8D0L0</accession>
<name>A0AAU8D0L0_9HYPH</name>
<gene>
    <name evidence="1" type="ORF">ABVK50_31030</name>
</gene>